<dbReference type="AlphaFoldDB" id="A0A9P5P7A5"/>
<comment type="caution">
    <text evidence="2">The sequence shown here is derived from an EMBL/GenBank/DDBJ whole genome shotgun (WGS) entry which is preliminary data.</text>
</comment>
<name>A0A9P5P7A5_9AGAR</name>
<proteinExistence type="predicted"/>
<sequence length="103" mass="11433">MSFSEILEMDLATMSIEQLKELNGSDSIQKIKDKQDKPTKPQTRKAAKAELPGKAQQLTATLIQLNGKVALARTQLLKMEAESASKDLHEEFTPDGESTKIEF</sequence>
<reference evidence="2" key="1">
    <citation type="submission" date="2020-11" db="EMBL/GenBank/DDBJ databases">
        <authorList>
            <consortium name="DOE Joint Genome Institute"/>
            <person name="Ahrendt S."/>
            <person name="Riley R."/>
            <person name="Andreopoulos W."/>
            <person name="Labutti K."/>
            <person name="Pangilinan J."/>
            <person name="Ruiz-Duenas F.J."/>
            <person name="Barrasa J.M."/>
            <person name="Sanchez-Garcia M."/>
            <person name="Camarero S."/>
            <person name="Miyauchi S."/>
            <person name="Serrano A."/>
            <person name="Linde D."/>
            <person name="Babiker R."/>
            <person name="Drula E."/>
            <person name="Ayuso-Fernandez I."/>
            <person name="Pacheco R."/>
            <person name="Padilla G."/>
            <person name="Ferreira P."/>
            <person name="Barriuso J."/>
            <person name="Kellner H."/>
            <person name="Castanera R."/>
            <person name="Alfaro M."/>
            <person name="Ramirez L."/>
            <person name="Pisabarro A.G."/>
            <person name="Kuo A."/>
            <person name="Tritt A."/>
            <person name="Lipzen A."/>
            <person name="He G."/>
            <person name="Yan M."/>
            <person name="Ng V."/>
            <person name="Cullen D."/>
            <person name="Martin F."/>
            <person name="Rosso M.-N."/>
            <person name="Henrissat B."/>
            <person name="Hibbett D."/>
            <person name="Martinez A.T."/>
            <person name="Grigoriev I.V."/>
        </authorList>
    </citation>
    <scope>NUCLEOTIDE SEQUENCE</scope>
    <source>
        <strain evidence="2">AH 40177</strain>
    </source>
</reference>
<evidence type="ECO:0000256" key="1">
    <source>
        <dbReference type="SAM" id="MobiDB-lite"/>
    </source>
</evidence>
<evidence type="ECO:0000313" key="3">
    <source>
        <dbReference type="Proteomes" id="UP000772434"/>
    </source>
</evidence>
<feature type="compositionally biased region" description="Basic and acidic residues" evidence="1">
    <location>
        <begin position="29"/>
        <end position="39"/>
    </location>
</feature>
<organism evidence="2 3">
    <name type="scientific">Rhodocollybia butyracea</name>
    <dbReference type="NCBI Taxonomy" id="206335"/>
    <lineage>
        <taxon>Eukaryota</taxon>
        <taxon>Fungi</taxon>
        <taxon>Dikarya</taxon>
        <taxon>Basidiomycota</taxon>
        <taxon>Agaricomycotina</taxon>
        <taxon>Agaricomycetes</taxon>
        <taxon>Agaricomycetidae</taxon>
        <taxon>Agaricales</taxon>
        <taxon>Marasmiineae</taxon>
        <taxon>Omphalotaceae</taxon>
        <taxon>Rhodocollybia</taxon>
    </lineage>
</organism>
<evidence type="ECO:0000313" key="2">
    <source>
        <dbReference type="EMBL" id="KAF9060194.1"/>
    </source>
</evidence>
<gene>
    <name evidence="2" type="ORF">BDP27DRAFT_1430398</name>
</gene>
<dbReference type="Proteomes" id="UP000772434">
    <property type="component" value="Unassembled WGS sequence"/>
</dbReference>
<feature type="region of interest" description="Disordered" evidence="1">
    <location>
        <begin position="84"/>
        <end position="103"/>
    </location>
</feature>
<dbReference type="EMBL" id="JADNRY010000256">
    <property type="protein sequence ID" value="KAF9060194.1"/>
    <property type="molecule type" value="Genomic_DNA"/>
</dbReference>
<protein>
    <submittedName>
        <fullName evidence="2">Uncharacterized protein</fullName>
    </submittedName>
</protein>
<feature type="region of interest" description="Disordered" evidence="1">
    <location>
        <begin position="24"/>
        <end position="52"/>
    </location>
</feature>
<keyword evidence="3" id="KW-1185">Reference proteome</keyword>
<accession>A0A9P5P7A5</accession>